<keyword evidence="3" id="KW-1185">Reference proteome</keyword>
<keyword evidence="1" id="KW-0472">Membrane</keyword>
<accession>A0A1S1V5K6</accession>
<feature type="transmembrane region" description="Helical" evidence="1">
    <location>
        <begin position="100"/>
        <end position="121"/>
    </location>
</feature>
<dbReference type="STRING" id="39480.EUAN_20000"/>
<name>A0A1S1V5K6_9FIRM</name>
<comment type="caution">
    <text evidence="2">The sequence shown here is derived from an EMBL/GenBank/DDBJ whole genome shotgun (WGS) entry which is preliminary data.</text>
</comment>
<evidence type="ECO:0000313" key="3">
    <source>
        <dbReference type="Proteomes" id="UP000180254"/>
    </source>
</evidence>
<dbReference type="AlphaFoldDB" id="A0A1S1V5K6"/>
<proteinExistence type="predicted"/>
<feature type="transmembrane region" description="Helical" evidence="1">
    <location>
        <begin position="64"/>
        <end position="88"/>
    </location>
</feature>
<gene>
    <name evidence="2" type="ORF">EUAN_20000</name>
</gene>
<reference evidence="2 3" key="1">
    <citation type="submission" date="2016-09" db="EMBL/GenBank/DDBJ databases">
        <title>Genome sequence of Eubacterium angustum.</title>
        <authorList>
            <person name="Poehlein A."/>
            <person name="Daniel R."/>
        </authorList>
    </citation>
    <scope>NUCLEOTIDE SEQUENCE [LARGE SCALE GENOMIC DNA]</scope>
    <source>
        <strain evidence="2 3">DSM 1989</strain>
    </source>
</reference>
<evidence type="ECO:0000313" key="2">
    <source>
        <dbReference type="EMBL" id="OHW61680.1"/>
    </source>
</evidence>
<organism evidence="2 3">
    <name type="scientific">Andreesenia angusta</name>
    <dbReference type="NCBI Taxonomy" id="39480"/>
    <lineage>
        <taxon>Bacteria</taxon>
        <taxon>Bacillati</taxon>
        <taxon>Bacillota</taxon>
        <taxon>Tissierellia</taxon>
        <taxon>Tissierellales</taxon>
        <taxon>Gottschalkiaceae</taxon>
        <taxon>Andreesenia</taxon>
    </lineage>
</organism>
<evidence type="ECO:0000256" key="1">
    <source>
        <dbReference type="SAM" id="Phobius"/>
    </source>
</evidence>
<protein>
    <submittedName>
        <fullName evidence="2">Uncharacterized protein</fullName>
    </submittedName>
</protein>
<keyword evidence="1" id="KW-1133">Transmembrane helix</keyword>
<feature type="transmembrane region" description="Helical" evidence="1">
    <location>
        <begin position="6"/>
        <end position="25"/>
    </location>
</feature>
<dbReference type="Proteomes" id="UP000180254">
    <property type="component" value="Unassembled WGS sequence"/>
</dbReference>
<feature type="transmembrane region" description="Helical" evidence="1">
    <location>
        <begin position="37"/>
        <end position="58"/>
    </location>
</feature>
<dbReference type="EMBL" id="MKIE01000009">
    <property type="protein sequence ID" value="OHW61680.1"/>
    <property type="molecule type" value="Genomic_DNA"/>
</dbReference>
<sequence>MIYLILLILTVLLPILHTVLIGMTLNKAKGIAPRLVVFSYIAIVFELICLLMLFISELPDTGPLIYMFLSNIFGITALPLQIYGYLNLRNSKEKRDISKLYLIWSISIVTGLIYWLVYYLYLVISNR</sequence>
<keyword evidence="1" id="KW-0812">Transmembrane</keyword>